<dbReference type="EMBL" id="WBMS02000046">
    <property type="protein sequence ID" value="MWA06146.1"/>
    <property type="molecule type" value="Genomic_DNA"/>
</dbReference>
<dbReference type="InterPro" id="IPR036388">
    <property type="entry name" value="WH-like_DNA-bd_sf"/>
</dbReference>
<feature type="compositionally biased region" description="Low complexity" evidence="1">
    <location>
        <begin position="299"/>
        <end position="333"/>
    </location>
</feature>
<sequence length="419" mass="41962">MRGDLGSLYDAHAARLYAYCWSLVGDQLAAAAVGDTFAAAVHQPPRGDSVLWLYSLSRTACAERGAFGTLPGGLPFADPDPLLRAAGSLRADQREVLLLWAGEWLETRDIARVLGLAPDTVVQLLNAARSRLERAVLDTLMRGTAGPQLELISAFEKGKLPQLLAKRAPARAPGWLRDQVLAACEAEADRPLPSVAAPSPLVVIGDAGRKPRDRRGAWSKGLGAVAGVAASAAAVIGLLASWPSAKGGGAASLVPTAGSGRTDPASAKTTKVTDTPPPGLTGSERATGDKADPSGNPVTGAFDGTPTPAGGGAPAQRTAPGSPSTPGAPADSPVGSSPSNGDEPGSGTPSDPGDSSPTTPPDSGTPTTPPDTGSPDPTTPPDDGSSDPTTPPDTPSDPPATGTPSPSPTSNPTPDPGQS</sequence>
<keyword evidence="3" id="KW-1185">Reference proteome</keyword>
<dbReference type="SUPFAM" id="SSF88659">
    <property type="entry name" value="Sigma3 and sigma4 domains of RNA polymerase sigma factors"/>
    <property type="match status" value="1"/>
</dbReference>
<feature type="compositionally biased region" description="Low complexity" evidence="1">
    <location>
        <begin position="345"/>
        <end position="388"/>
    </location>
</feature>
<evidence type="ECO:0000256" key="1">
    <source>
        <dbReference type="SAM" id="MobiDB-lite"/>
    </source>
</evidence>
<organism evidence="2 3">
    <name type="scientific">Actinomadura physcomitrii</name>
    <dbReference type="NCBI Taxonomy" id="2650748"/>
    <lineage>
        <taxon>Bacteria</taxon>
        <taxon>Bacillati</taxon>
        <taxon>Actinomycetota</taxon>
        <taxon>Actinomycetes</taxon>
        <taxon>Streptosporangiales</taxon>
        <taxon>Thermomonosporaceae</taxon>
        <taxon>Actinomadura</taxon>
    </lineage>
</organism>
<gene>
    <name evidence="2" type="ORF">F8568_038510</name>
</gene>
<dbReference type="AlphaFoldDB" id="A0A6I4MV13"/>
<feature type="compositionally biased region" description="Pro residues" evidence="1">
    <location>
        <begin position="389"/>
        <end position="398"/>
    </location>
</feature>
<name>A0A6I4MV13_9ACTN</name>
<dbReference type="Gene3D" id="1.10.10.10">
    <property type="entry name" value="Winged helix-like DNA-binding domain superfamily/Winged helix DNA-binding domain"/>
    <property type="match status" value="1"/>
</dbReference>
<dbReference type="Proteomes" id="UP000462055">
    <property type="component" value="Unassembled WGS sequence"/>
</dbReference>
<reference evidence="2" key="1">
    <citation type="submission" date="2019-12" db="EMBL/GenBank/DDBJ databases">
        <title>Actinomadura physcomitrii sp. nov., a novel actinomycete isolated from moss [Physcomitrium sphaericum (Ludw) Fuernr].</title>
        <authorList>
            <person name="Zhuang X."/>
        </authorList>
    </citation>
    <scope>NUCLEOTIDE SEQUENCE [LARGE SCALE GENOMIC DNA]</scope>
    <source>
        <strain evidence="2">LD22</strain>
    </source>
</reference>
<evidence type="ECO:0000313" key="2">
    <source>
        <dbReference type="EMBL" id="MWA06146.1"/>
    </source>
</evidence>
<dbReference type="InterPro" id="IPR013324">
    <property type="entry name" value="RNA_pol_sigma_r3/r4-like"/>
</dbReference>
<feature type="compositionally biased region" description="Pro residues" evidence="1">
    <location>
        <begin position="405"/>
        <end position="419"/>
    </location>
</feature>
<proteinExistence type="predicted"/>
<evidence type="ECO:0000313" key="3">
    <source>
        <dbReference type="Proteomes" id="UP000462055"/>
    </source>
</evidence>
<evidence type="ECO:0008006" key="4">
    <source>
        <dbReference type="Google" id="ProtNLM"/>
    </source>
</evidence>
<dbReference type="PRINTS" id="PR01217">
    <property type="entry name" value="PRICHEXTENSN"/>
</dbReference>
<feature type="region of interest" description="Disordered" evidence="1">
    <location>
        <begin position="247"/>
        <end position="419"/>
    </location>
</feature>
<protein>
    <recommendedName>
        <fullName evidence="4">Sigma-70 family RNA polymerase sigma factor</fullName>
    </recommendedName>
</protein>
<accession>A0A6I4MV13</accession>
<comment type="caution">
    <text evidence="2">The sequence shown here is derived from an EMBL/GenBank/DDBJ whole genome shotgun (WGS) entry which is preliminary data.</text>
</comment>
<dbReference type="RefSeq" id="WP_151598547.1">
    <property type="nucleotide sequence ID" value="NZ_WBMS02000046.1"/>
</dbReference>